<feature type="transmembrane region" description="Helical" evidence="1">
    <location>
        <begin position="9"/>
        <end position="30"/>
    </location>
</feature>
<keyword evidence="1" id="KW-1133">Transmembrane helix</keyword>
<feature type="transmembrane region" description="Helical" evidence="1">
    <location>
        <begin position="36"/>
        <end position="59"/>
    </location>
</feature>
<gene>
    <name evidence="2" type="ORF">H9X81_02975</name>
</gene>
<name>A0ABS2GJM0_9FIRM</name>
<sequence length="92" mass="9990">MQQSRFFQWGLRLGSAGVLLLLGVIISGIAAPNPLFSVLTLSGIVLCGTGVLLFGISWLQTMIQALRSRDYKRALLLLLGAALILLPDLLRR</sequence>
<reference evidence="2 3" key="1">
    <citation type="journal article" date="2021" name="Sci. Rep.">
        <title>The distribution of antibiotic resistance genes in chicken gut microbiota commensals.</title>
        <authorList>
            <person name="Juricova H."/>
            <person name="Matiasovicova J."/>
            <person name="Kubasova T."/>
            <person name="Cejkova D."/>
            <person name="Rychlik I."/>
        </authorList>
    </citation>
    <scope>NUCLEOTIDE SEQUENCE [LARGE SCALE GENOMIC DNA]</scope>
    <source>
        <strain evidence="2 3">An564</strain>
    </source>
</reference>
<dbReference type="Proteomes" id="UP000724149">
    <property type="component" value="Unassembled WGS sequence"/>
</dbReference>
<dbReference type="EMBL" id="JACSNR010000002">
    <property type="protein sequence ID" value="MBM6922660.1"/>
    <property type="molecule type" value="Genomic_DNA"/>
</dbReference>
<proteinExistence type="predicted"/>
<keyword evidence="1" id="KW-0812">Transmembrane</keyword>
<evidence type="ECO:0000313" key="2">
    <source>
        <dbReference type="EMBL" id="MBM6922660.1"/>
    </source>
</evidence>
<organism evidence="2 3">
    <name type="scientific">Hydrogenoanaerobacterium saccharovorans</name>
    <dbReference type="NCBI Taxonomy" id="474960"/>
    <lineage>
        <taxon>Bacteria</taxon>
        <taxon>Bacillati</taxon>
        <taxon>Bacillota</taxon>
        <taxon>Clostridia</taxon>
        <taxon>Eubacteriales</taxon>
        <taxon>Oscillospiraceae</taxon>
        <taxon>Hydrogenoanaerobacterium</taxon>
    </lineage>
</organism>
<feature type="transmembrane region" description="Helical" evidence="1">
    <location>
        <begin position="71"/>
        <end position="90"/>
    </location>
</feature>
<evidence type="ECO:0000313" key="3">
    <source>
        <dbReference type="Proteomes" id="UP000724149"/>
    </source>
</evidence>
<accession>A0ABS2GJM0</accession>
<evidence type="ECO:0000256" key="1">
    <source>
        <dbReference type="SAM" id="Phobius"/>
    </source>
</evidence>
<keyword evidence="3" id="KW-1185">Reference proteome</keyword>
<protein>
    <submittedName>
        <fullName evidence="2">Uncharacterized protein</fullName>
    </submittedName>
</protein>
<keyword evidence="1" id="KW-0472">Membrane</keyword>
<comment type="caution">
    <text evidence="2">The sequence shown here is derived from an EMBL/GenBank/DDBJ whole genome shotgun (WGS) entry which is preliminary data.</text>
</comment>
<dbReference type="RefSeq" id="WP_177502899.1">
    <property type="nucleotide sequence ID" value="NZ_JACSNR010000002.1"/>
</dbReference>